<dbReference type="AlphaFoldDB" id="A0A1M7SQ86"/>
<dbReference type="OrthoDB" id="657710at2"/>
<organism evidence="1 2">
    <name type="scientific">Erythrobacter sanguineus</name>
    <dbReference type="NCBI Taxonomy" id="198312"/>
    <lineage>
        <taxon>Bacteria</taxon>
        <taxon>Pseudomonadati</taxon>
        <taxon>Pseudomonadota</taxon>
        <taxon>Alphaproteobacteria</taxon>
        <taxon>Sphingomonadales</taxon>
        <taxon>Erythrobacteraceae</taxon>
        <taxon>Erythrobacter/Porphyrobacter group</taxon>
        <taxon>Erythrobacter</taxon>
    </lineage>
</organism>
<dbReference type="STRING" id="198312.SAMN02745193_02159"/>
<sequence>MTGNWQAEAGVFAATSAGMVHAQAIDPHPRFWLEAGVYMPKAETELSLSLPDAANGTRISLEDDLGFTTDATSFDVTLGAKLDDDFFLETSLFDIARTSTAELAGPITVEDATYDVGASVDSHFASDILRVSAVTGSPRSRNGILPC</sequence>
<dbReference type="EMBL" id="FRDF01000012">
    <property type="protein sequence ID" value="SHN60616.1"/>
    <property type="molecule type" value="Genomic_DNA"/>
</dbReference>
<name>A0A1M7SQ86_9SPHN</name>
<dbReference type="RefSeq" id="WP_072675008.1">
    <property type="nucleotide sequence ID" value="NZ_FRDF01000012.1"/>
</dbReference>
<gene>
    <name evidence="1" type="ORF">SAMN02745193_02159</name>
</gene>
<protein>
    <submittedName>
        <fullName evidence="1">Uncharacterized protein</fullName>
    </submittedName>
</protein>
<proteinExistence type="predicted"/>
<evidence type="ECO:0000313" key="1">
    <source>
        <dbReference type="EMBL" id="SHN60616.1"/>
    </source>
</evidence>
<keyword evidence="2" id="KW-1185">Reference proteome</keyword>
<accession>A0A1M7SQ86</accession>
<dbReference type="Proteomes" id="UP000184391">
    <property type="component" value="Unassembled WGS sequence"/>
</dbReference>
<evidence type="ECO:0000313" key="2">
    <source>
        <dbReference type="Proteomes" id="UP000184391"/>
    </source>
</evidence>
<reference evidence="2" key="1">
    <citation type="submission" date="2016-12" db="EMBL/GenBank/DDBJ databases">
        <authorList>
            <person name="Varghese N."/>
            <person name="Submissions S."/>
        </authorList>
    </citation>
    <scope>NUCLEOTIDE SEQUENCE [LARGE SCALE GENOMIC DNA]</scope>
    <source>
        <strain evidence="2">DSM 11032</strain>
    </source>
</reference>